<comment type="caution">
    <text evidence="3">The sequence shown here is derived from an EMBL/GenBank/DDBJ whole genome shotgun (WGS) entry which is preliminary data.</text>
</comment>
<feature type="compositionally biased region" description="Polar residues" evidence="2">
    <location>
        <begin position="77"/>
        <end position="92"/>
    </location>
</feature>
<reference evidence="3" key="1">
    <citation type="submission" date="2023-06" db="EMBL/GenBank/DDBJ databases">
        <title>Genome-scale phylogeny and comparative genomics of the fungal order Sordariales.</title>
        <authorList>
            <consortium name="Lawrence Berkeley National Laboratory"/>
            <person name="Hensen N."/>
            <person name="Bonometti L."/>
            <person name="Westerberg I."/>
            <person name="Brannstrom I.O."/>
            <person name="Guillou S."/>
            <person name="Cros-Aarteil S."/>
            <person name="Calhoun S."/>
            <person name="Haridas S."/>
            <person name="Kuo A."/>
            <person name="Mondo S."/>
            <person name="Pangilinan J."/>
            <person name="Riley R."/>
            <person name="Labutti K."/>
            <person name="Andreopoulos B."/>
            <person name="Lipzen A."/>
            <person name="Chen C."/>
            <person name="Yanf M."/>
            <person name="Daum C."/>
            <person name="Ng V."/>
            <person name="Clum A."/>
            <person name="Steindorff A."/>
            <person name="Ohm R."/>
            <person name="Martin F."/>
            <person name="Silar P."/>
            <person name="Natvig D."/>
            <person name="Lalanne C."/>
            <person name="Gautier V."/>
            <person name="Ament-Velasquez S.L."/>
            <person name="Kruys A."/>
            <person name="Hutchinson M.I."/>
            <person name="Powell A.J."/>
            <person name="Barry K."/>
            <person name="Miller A.N."/>
            <person name="Grigoriev I.V."/>
            <person name="Debuchy R."/>
            <person name="Gladieux P."/>
            <person name="Thoren M.H."/>
            <person name="Johannesson H."/>
        </authorList>
    </citation>
    <scope>NUCLEOTIDE SEQUENCE</scope>
    <source>
        <strain evidence="3">SMH2532-1</strain>
    </source>
</reference>
<dbReference type="EMBL" id="JAULSV010000001">
    <property type="protein sequence ID" value="KAK0655330.1"/>
    <property type="molecule type" value="Genomic_DNA"/>
</dbReference>
<accession>A0AA39YNY1</accession>
<organism evidence="3 4">
    <name type="scientific">Cercophora newfieldiana</name>
    <dbReference type="NCBI Taxonomy" id="92897"/>
    <lineage>
        <taxon>Eukaryota</taxon>
        <taxon>Fungi</taxon>
        <taxon>Dikarya</taxon>
        <taxon>Ascomycota</taxon>
        <taxon>Pezizomycotina</taxon>
        <taxon>Sordariomycetes</taxon>
        <taxon>Sordariomycetidae</taxon>
        <taxon>Sordariales</taxon>
        <taxon>Lasiosphaeriaceae</taxon>
        <taxon>Cercophora</taxon>
    </lineage>
</organism>
<evidence type="ECO:0000313" key="4">
    <source>
        <dbReference type="Proteomes" id="UP001174936"/>
    </source>
</evidence>
<dbReference type="AlphaFoldDB" id="A0AA39YNY1"/>
<evidence type="ECO:0000313" key="3">
    <source>
        <dbReference type="EMBL" id="KAK0655330.1"/>
    </source>
</evidence>
<proteinExistence type="predicted"/>
<name>A0AA39YNY1_9PEZI</name>
<evidence type="ECO:0000256" key="2">
    <source>
        <dbReference type="SAM" id="MobiDB-lite"/>
    </source>
</evidence>
<feature type="coiled-coil region" evidence="1">
    <location>
        <begin position="183"/>
        <end position="217"/>
    </location>
</feature>
<feature type="region of interest" description="Disordered" evidence="2">
    <location>
        <begin position="1"/>
        <end position="97"/>
    </location>
</feature>
<keyword evidence="4" id="KW-1185">Reference proteome</keyword>
<keyword evidence="1" id="KW-0175">Coiled coil</keyword>
<gene>
    <name evidence="3" type="ORF">B0T16DRAFT_9378</name>
</gene>
<evidence type="ECO:0000256" key="1">
    <source>
        <dbReference type="SAM" id="Coils"/>
    </source>
</evidence>
<sequence length="333" mass="36447">MLQTAVAKRSRRPSGSDADRGTKRVRLTESMSRSLVANQIFKPTEDPKTATPGGSPAKGAEPTGSTAHDDELFSPQDDGTPSLTSMCSSTPKVSKDREITVTTASSTEMLNLDRQLAAPAGTTPAVGCETLKPGAGTTIGELAVRHEGLDETLAVLDKLATLLKHPALDFGEVRCVDALNLDLAHLRARRDLYDEKVRAQEQKHQELQQLAKRAKYQCDVKKKACDEGQAALDEKWQVIRRSDDRYAVDVAMELLPGLKQNLHGLMSQAKEAEQECNDALERVKAAEKIRDNLHQEALANKAAVEKAEKEMALVERKDVVSLALGALMKWDMR</sequence>
<protein>
    <submittedName>
        <fullName evidence="3">Uncharacterized protein</fullName>
    </submittedName>
</protein>
<dbReference type="Proteomes" id="UP001174936">
    <property type="component" value="Unassembled WGS sequence"/>
</dbReference>
<feature type="coiled-coil region" evidence="1">
    <location>
        <begin position="255"/>
        <end position="310"/>
    </location>
</feature>